<dbReference type="AlphaFoldDB" id="A0A9E8HHC3"/>
<reference evidence="1" key="1">
    <citation type="submission" date="2022-07" db="EMBL/GenBank/DDBJ databases">
        <title>Alkalimarinus sp. nov., isolated from gut of a Alitta virens.</title>
        <authorList>
            <person name="Yang A.I."/>
            <person name="Shin N.-R."/>
        </authorList>
    </citation>
    <scope>NUCLEOTIDE SEQUENCE</scope>
    <source>
        <strain evidence="1">FA028</strain>
    </source>
</reference>
<name>A0A9E8HHC3_9ALTE</name>
<protein>
    <submittedName>
        <fullName evidence="1">Uncharacterized protein</fullName>
    </submittedName>
</protein>
<dbReference type="RefSeq" id="WP_251810110.1">
    <property type="nucleotide sequence ID" value="NZ_CP101527.1"/>
</dbReference>
<proteinExistence type="predicted"/>
<gene>
    <name evidence="1" type="ORF">NNL22_16935</name>
</gene>
<sequence>MRNQRSSHSKSSSISSTPTLVVLLLTLLSVADFTHAISREIVRGRSICDQTETACIDGSITWLKNRKEITIEGRLKRAIEPGKLIFMFSGHLSTGEQVFHTKEVAVRGKRGEILDERFKPPYSNQTIWALHKFTYHPVDPKSK</sequence>
<dbReference type="EMBL" id="CP101527">
    <property type="protein sequence ID" value="UZW74683.1"/>
    <property type="molecule type" value="Genomic_DNA"/>
</dbReference>
<organism evidence="1 2">
    <name type="scientific">Alkalimarinus sediminis</name>
    <dbReference type="NCBI Taxonomy" id="1632866"/>
    <lineage>
        <taxon>Bacteria</taxon>
        <taxon>Pseudomonadati</taxon>
        <taxon>Pseudomonadota</taxon>
        <taxon>Gammaproteobacteria</taxon>
        <taxon>Alteromonadales</taxon>
        <taxon>Alteromonadaceae</taxon>
        <taxon>Alkalimarinus</taxon>
    </lineage>
</organism>
<evidence type="ECO:0000313" key="2">
    <source>
        <dbReference type="Proteomes" id="UP001164472"/>
    </source>
</evidence>
<evidence type="ECO:0000313" key="1">
    <source>
        <dbReference type="EMBL" id="UZW74683.1"/>
    </source>
</evidence>
<dbReference type="Proteomes" id="UP001164472">
    <property type="component" value="Chromosome"/>
</dbReference>
<dbReference type="KEGG" id="asem:NNL22_16935"/>
<accession>A0A9E8HHC3</accession>
<keyword evidence="2" id="KW-1185">Reference proteome</keyword>